<keyword evidence="6 7" id="KW-0067">ATP-binding</keyword>
<evidence type="ECO:0000256" key="4">
    <source>
        <dbReference type="ARBA" id="ARBA00022741"/>
    </source>
</evidence>
<keyword evidence="5" id="KW-0418">Kinase</keyword>
<organism evidence="11">
    <name type="scientific">Melampsora larici-populina (strain 98AG31 / pathotype 3-4-7)</name>
    <name type="common">Poplar leaf rust fungus</name>
    <dbReference type="NCBI Taxonomy" id="747676"/>
    <lineage>
        <taxon>Eukaryota</taxon>
        <taxon>Fungi</taxon>
        <taxon>Dikarya</taxon>
        <taxon>Basidiomycota</taxon>
        <taxon>Pucciniomycotina</taxon>
        <taxon>Pucciniomycetes</taxon>
        <taxon>Pucciniales</taxon>
        <taxon>Melampsoraceae</taxon>
        <taxon>Melampsora</taxon>
    </lineage>
</organism>
<feature type="domain" description="Protein kinase" evidence="9">
    <location>
        <begin position="1"/>
        <end position="253"/>
    </location>
</feature>
<dbReference type="PANTHER" id="PTHR24351">
    <property type="entry name" value="RIBOSOMAL PROTEIN S6 KINASE"/>
    <property type="match status" value="1"/>
</dbReference>
<feature type="non-terminal residue" evidence="10">
    <location>
        <position position="1"/>
    </location>
</feature>
<dbReference type="SUPFAM" id="SSF56112">
    <property type="entry name" value="Protein kinase-like (PK-like)"/>
    <property type="match status" value="1"/>
</dbReference>
<evidence type="ECO:0000256" key="2">
    <source>
        <dbReference type="ARBA" id="ARBA00022553"/>
    </source>
</evidence>
<evidence type="ECO:0000256" key="7">
    <source>
        <dbReference type="PROSITE-ProRule" id="PRU10141"/>
    </source>
</evidence>
<dbReference type="SMART" id="SM00220">
    <property type="entry name" value="S_TKc"/>
    <property type="match status" value="1"/>
</dbReference>
<dbReference type="InterPro" id="IPR017441">
    <property type="entry name" value="Protein_kinase_ATP_BS"/>
</dbReference>
<dbReference type="eggNOG" id="KOG0695">
    <property type="taxonomic scope" value="Eukaryota"/>
</dbReference>
<sequence>KVIGQGTSATVILAEHTTTKKTYVIKSFKNPQRSKANLHQRIQQEVKIFKRICESDHPFIVKFRGFILNENEISIILEYINGLNLLQKLETNGPFNESQAKFYITEIATGISFLHSKRIIHRDLKLDNMMISNDGHIKLIDFGLSEILQGSQTHLSIPSGAMHIRPPEMIRREPYSFNVDWYALGVALYELLTDHEPFFRRNYECLPRMILETGVIYPSHLSINCIDLIKLLINKNHTQRLQNISELIHHPWFNKVNWNKVSQKQSIPP</sequence>
<accession>F4RW38</accession>
<dbReference type="PROSITE" id="PS50011">
    <property type="entry name" value="PROTEIN_KINASE_DOM"/>
    <property type="match status" value="1"/>
</dbReference>
<dbReference type="InterPro" id="IPR011009">
    <property type="entry name" value="Kinase-like_dom_sf"/>
</dbReference>
<dbReference type="OrthoDB" id="2501594at2759"/>
<keyword evidence="3" id="KW-0808">Transferase</keyword>
<name>F4RW38_MELLP</name>
<dbReference type="AlphaFoldDB" id="F4RW38"/>
<evidence type="ECO:0000256" key="3">
    <source>
        <dbReference type="ARBA" id="ARBA00022679"/>
    </source>
</evidence>
<evidence type="ECO:0000256" key="5">
    <source>
        <dbReference type="ARBA" id="ARBA00022777"/>
    </source>
</evidence>
<gene>
    <name evidence="10" type="ORF">MELLADRAFT_27027</name>
</gene>
<dbReference type="STRING" id="747676.F4RW38"/>
<feature type="binding site" evidence="7">
    <location>
        <position position="26"/>
    </location>
    <ligand>
        <name>ATP</name>
        <dbReference type="ChEBI" id="CHEBI:30616"/>
    </ligand>
</feature>
<evidence type="ECO:0000256" key="6">
    <source>
        <dbReference type="ARBA" id="ARBA00022840"/>
    </source>
</evidence>
<feature type="non-terminal residue" evidence="10">
    <location>
        <position position="269"/>
    </location>
</feature>
<dbReference type="Gene3D" id="3.30.200.20">
    <property type="entry name" value="Phosphorylase Kinase, domain 1"/>
    <property type="match status" value="1"/>
</dbReference>
<keyword evidence="4 7" id="KW-0547">Nucleotide-binding</keyword>
<evidence type="ECO:0000259" key="9">
    <source>
        <dbReference type="PROSITE" id="PS50011"/>
    </source>
</evidence>
<dbReference type="EMBL" id="GL883124">
    <property type="protein sequence ID" value="EGG03476.1"/>
    <property type="molecule type" value="Genomic_DNA"/>
</dbReference>
<dbReference type="InParanoid" id="F4RW38"/>
<keyword evidence="2" id="KW-0597">Phosphoprotein</keyword>
<dbReference type="Pfam" id="PF00069">
    <property type="entry name" value="Pkinase"/>
    <property type="match status" value="1"/>
</dbReference>
<dbReference type="HOGENOM" id="CLU_000288_63_5_1"/>
<dbReference type="Gene3D" id="1.10.510.10">
    <property type="entry name" value="Transferase(Phosphotransferase) domain 1"/>
    <property type="match status" value="1"/>
</dbReference>
<evidence type="ECO:0000256" key="1">
    <source>
        <dbReference type="ARBA" id="ARBA00022527"/>
    </source>
</evidence>
<dbReference type="Proteomes" id="UP000001072">
    <property type="component" value="Unassembled WGS sequence"/>
</dbReference>
<reference evidence="11" key="1">
    <citation type="journal article" date="2011" name="Proc. Natl. Acad. Sci. U.S.A.">
        <title>Obligate biotrophy features unraveled by the genomic analysis of rust fungi.</title>
        <authorList>
            <person name="Duplessis S."/>
            <person name="Cuomo C.A."/>
            <person name="Lin Y.-C."/>
            <person name="Aerts A."/>
            <person name="Tisserant E."/>
            <person name="Veneault-Fourrey C."/>
            <person name="Joly D.L."/>
            <person name="Hacquard S."/>
            <person name="Amselem J."/>
            <person name="Cantarel B.L."/>
            <person name="Chiu R."/>
            <person name="Coutinho P.M."/>
            <person name="Feau N."/>
            <person name="Field M."/>
            <person name="Frey P."/>
            <person name="Gelhaye E."/>
            <person name="Goldberg J."/>
            <person name="Grabherr M.G."/>
            <person name="Kodira C.D."/>
            <person name="Kohler A."/>
            <person name="Kuees U."/>
            <person name="Lindquist E.A."/>
            <person name="Lucas S.M."/>
            <person name="Mago R."/>
            <person name="Mauceli E."/>
            <person name="Morin E."/>
            <person name="Murat C."/>
            <person name="Pangilinan J.L."/>
            <person name="Park R."/>
            <person name="Pearson M."/>
            <person name="Quesneville H."/>
            <person name="Rouhier N."/>
            <person name="Sakthikumar S."/>
            <person name="Salamov A.A."/>
            <person name="Schmutz J."/>
            <person name="Selles B."/>
            <person name="Shapiro H."/>
            <person name="Tanguay P."/>
            <person name="Tuskan G.A."/>
            <person name="Henrissat B."/>
            <person name="Van de Peer Y."/>
            <person name="Rouze P."/>
            <person name="Ellis J.G."/>
            <person name="Dodds P.N."/>
            <person name="Schein J.E."/>
            <person name="Zhong S."/>
            <person name="Hamelin R.C."/>
            <person name="Grigoriev I.V."/>
            <person name="Szabo L.J."/>
            <person name="Martin F."/>
        </authorList>
    </citation>
    <scope>NUCLEOTIDE SEQUENCE [LARGE SCALE GENOMIC DNA]</scope>
    <source>
        <strain evidence="11">98AG31 / pathotype 3-4-7</strain>
    </source>
</reference>
<dbReference type="RefSeq" id="XP_007413270.1">
    <property type="nucleotide sequence ID" value="XM_007413208.1"/>
</dbReference>
<evidence type="ECO:0000313" key="11">
    <source>
        <dbReference type="Proteomes" id="UP000001072"/>
    </source>
</evidence>
<evidence type="ECO:0000313" key="10">
    <source>
        <dbReference type="EMBL" id="EGG03476.1"/>
    </source>
</evidence>
<protein>
    <recommendedName>
        <fullName evidence="9">Protein kinase domain-containing protein</fullName>
    </recommendedName>
</protein>
<dbReference type="KEGG" id="mlr:MELLADRAFT_27027"/>
<keyword evidence="1 8" id="KW-0723">Serine/threonine-protein kinase</keyword>
<evidence type="ECO:0000256" key="8">
    <source>
        <dbReference type="RuleBase" id="RU000304"/>
    </source>
</evidence>
<dbReference type="GO" id="GO:0004674">
    <property type="term" value="F:protein serine/threonine kinase activity"/>
    <property type="evidence" value="ECO:0007669"/>
    <property type="project" value="UniProtKB-KW"/>
</dbReference>
<dbReference type="VEuPathDB" id="FungiDB:MELLADRAFT_27027"/>
<dbReference type="GO" id="GO:0005524">
    <property type="term" value="F:ATP binding"/>
    <property type="evidence" value="ECO:0007669"/>
    <property type="project" value="UniProtKB-UniRule"/>
</dbReference>
<dbReference type="PROSITE" id="PS00108">
    <property type="entry name" value="PROTEIN_KINASE_ST"/>
    <property type="match status" value="1"/>
</dbReference>
<dbReference type="InterPro" id="IPR000719">
    <property type="entry name" value="Prot_kinase_dom"/>
</dbReference>
<comment type="similarity">
    <text evidence="8">Belongs to the protein kinase superfamily.</text>
</comment>
<proteinExistence type="inferred from homology"/>
<dbReference type="PROSITE" id="PS00107">
    <property type="entry name" value="PROTEIN_KINASE_ATP"/>
    <property type="match status" value="1"/>
</dbReference>
<dbReference type="InterPro" id="IPR008271">
    <property type="entry name" value="Ser/Thr_kinase_AS"/>
</dbReference>
<dbReference type="GeneID" id="18926971"/>
<keyword evidence="11" id="KW-1185">Reference proteome</keyword>